<name>A0A821NCV3_9NEOP</name>
<dbReference type="AlphaFoldDB" id="A0A821NCV3"/>
<keyword evidence="2" id="KW-1185">Reference proteome</keyword>
<dbReference type="EMBL" id="CAJOBZ010000004">
    <property type="protein sequence ID" value="CAF4783455.1"/>
    <property type="molecule type" value="Genomic_DNA"/>
</dbReference>
<accession>A0A821NCV3</accession>
<proteinExistence type="predicted"/>
<evidence type="ECO:0000313" key="1">
    <source>
        <dbReference type="EMBL" id="CAF4783455.1"/>
    </source>
</evidence>
<comment type="caution">
    <text evidence="1">The sequence shown here is derived from an EMBL/GenBank/DDBJ whole genome shotgun (WGS) entry which is preliminary data.</text>
</comment>
<dbReference type="Proteomes" id="UP000663880">
    <property type="component" value="Unassembled WGS sequence"/>
</dbReference>
<organism evidence="1 2">
    <name type="scientific">Pieris macdunnoughi</name>
    <dbReference type="NCBI Taxonomy" id="345717"/>
    <lineage>
        <taxon>Eukaryota</taxon>
        <taxon>Metazoa</taxon>
        <taxon>Ecdysozoa</taxon>
        <taxon>Arthropoda</taxon>
        <taxon>Hexapoda</taxon>
        <taxon>Insecta</taxon>
        <taxon>Pterygota</taxon>
        <taxon>Neoptera</taxon>
        <taxon>Endopterygota</taxon>
        <taxon>Lepidoptera</taxon>
        <taxon>Glossata</taxon>
        <taxon>Ditrysia</taxon>
        <taxon>Papilionoidea</taxon>
        <taxon>Pieridae</taxon>
        <taxon>Pierinae</taxon>
        <taxon>Pieris</taxon>
    </lineage>
</organism>
<reference evidence="1" key="1">
    <citation type="submission" date="2021-02" db="EMBL/GenBank/DDBJ databases">
        <authorList>
            <person name="Steward A R."/>
        </authorList>
    </citation>
    <scope>NUCLEOTIDE SEQUENCE</scope>
</reference>
<protein>
    <submittedName>
        <fullName evidence="1">Uncharacterized protein</fullName>
    </submittedName>
</protein>
<sequence length="71" mass="7971">MKLRNADVYSNFNLNVIDILDNAIIVCARLDGGGLVRPRRTARPFGACAQRAHCILFNSLERTLMFFLSNS</sequence>
<evidence type="ECO:0000313" key="2">
    <source>
        <dbReference type="Proteomes" id="UP000663880"/>
    </source>
</evidence>
<gene>
    <name evidence="1" type="ORF">PMACD_LOCUS2471</name>
</gene>